<dbReference type="Pfam" id="PF00071">
    <property type="entry name" value="Ras"/>
    <property type="match status" value="1"/>
</dbReference>
<gene>
    <name evidence="4" type="ORF">B4U80_09554</name>
</gene>
<feature type="non-terminal residue" evidence="4">
    <location>
        <position position="1"/>
    </location>
</feature>
<dbReference type="InterPro" id="IPR027417">
    <property type="entry name" value="P-loop_NTPase"/>
</dbReference>
<evidence type="ECO:0000256" key="1">
    <source>
        <dbReference type="ARBA" id="ARBA00008094"/>
    </source>
</evidence>
<dbReference type="PANTHER" id="PTHR46152:SF3">
    <property type="entry name" value="NF-KAPPA-B INHIBITOR-INTERACTING RAS-LIKE PROTEIN"/>
    <property type="match status" value="1"/>
</dbReference>
<dbReference type="GO" id="GO:0003924">
    <property type="term" value="F:GTPase activity"/>
    <property type="evidence" value="ECO:0007669"/>
    <property type="project" value="InterPro"/>
</dbReference>
<dbReference type="InterPro" id="IPR005225">
    <property type="entry name" value="Small_GTP-bd"/>
</dbReference>
<accession>A0A443SVP7</accession>
<dbReference type="AlphaFoldDB" id="A0A443SVP7"/>
<dbReference type="SMART" id="SM00175">
    <property type="entry name" value="RAB"/>
    <property type="match status" value="1"/>
</dbReference>
<dbReference type="InterPro" id="IPR001806">
    <property type="entry name" value="Small_GTPase"/>
</dbReference>
<dbReference type="GO" id="GO:0032794">
    <property type="term" value="F:GTPase activating protein binding"/>
    <property type="evidence" value="ECO:0007669"/>
    <property type="project" value="TreeGrafter"/>
</dbReference>
<keyword evidence="5" id="KW-1185">Reference proteome</keyword>
<dbReference type="PANTHER" id="PTHR46152">
    <property type="entry name" value="NF-KAPPA-B INHIBITOR-INTERACTING RAS-LIKE PROTEIN"/>
    <property type="match status" value="1"/>
</dbReference>
<keyword evidence="3" id="KW-0342">GTP-binding</keyword>
<dbReference type="SMART" id="SM00173">
    <property type="entry name" value="RAS"/>
    <property type="match status" value="1"/>
</dbReference>
<dbReference type="STRING" id="299467.A0A443SVP7"/>
<dbReference type="GO" id="GO:0043124">
    <property type="term" value="P:negative regulation of canonical NF-kappaB signal transduction"/>
    <property type="evidence" value="ECO:0007669"/>
    <property type="project" value="InterPro"/>
</dbReference>
<dbReference type="VEuPathDB" id="VectorBase:LDEU000436"/>
<proteinExistence type="inferred from homology"/>
<organism evidence="4 5">
    <name type="scientific">Leptotrombidium deliense</name>
    <dbReference type="NCBI Taxonomy" id="299467"/>
    <lineage>
        <taxon>Eukaryota</taxon>
        <taxon>Metazoa</taxon>
        <taxon>Ecdysozoa</taxon>
        <taxon>Arthropoda</taxon>
        <taxon>Chelicerata</taxon>
        <taxon>Arachnida</taxon>
        <taxon>Acari</taxon>
        <taxon>Acariformes</taxon>
        <taxon>Trombidiformes</taxon>
        <taxon>Prostigmata</taxon>
        <taxon>Anystina</taxon>
        <taxon>Parasitengona</taxon>
        <taxon>Trombiculoidea</taxon>
        <taxon>Trombiculidae</taxon>
        <taxon>Leptotrombidium</taxon>
    </lineage>
</organism>
<dbReference type="GO" id="GO:0032484">
    <property type="term" value="P:Ral protein signal transduction"/>
    <property type="evidence" value="ECO:0007669"/>
    <property type="project" value="TreeGrafter"/>
</dbReference>
<sequence>TMLRTSSFTVAKTNKVYVFGAKGCGKTSLIRDCLFGNRICFRPLKAHEETIEDIYSAVVEYKCENKCAKERVNFFDTSGLWLNFNSDYIKHYISYADGIIIVYAINDRESFQIAEQIKKAIDRLKEKKEIPIICFGNKSDKYRDRVVKYDDAQNWAHKERIKLYEVAMSDRKTIMEAVVHLTSAMNPPQSKFTMY</sequence>
<dbReference type="SUPFAM" id="SSF52540">
    <property type="entry name" value="P-loop containing nucleoside triphosphate hydrolases"/>
    <property type="match status" value="1"/>
</dbReference>
<dbReference type="NCBIfam" id="TIGR00231">
    <property type="entry name" value="small_GTP"/>
    <property type="match status" value="1"/>
</dbReference>
<dbReference type="PROSITE" id="PS51419">
    <property type="entry name" value="RAB"/>
    <property type="match status" value="1"/>
</dbReference>
<dbReference type="PROSITE" id="PS51421">
    <property type="entry name" value="RAS"/>
    <property type="match status" value="1"/>
</dbReference>
<evidence type="ECO:0000256" key="2">
    <source>
        <dbReference type="ARBA" id="ARBA00022741"/>
    </source>
</evidence>
<dbReference type="OrthoDB" id="10002389at2759"/>
<protein>
    <submittedName>
        <fullName evidence="4">NF-kappa-B inhibitor-interacting Ras-like protein 2</fullName>
    </submittedName>
</protein>
<evidence type="ECO:0000313" key="4">
    <source>
        <dbReference type="EMBL" id="RWS31602.1"/>
    </source>
</evidence>
<dbReference type="EMBL" id="NCKV01000117">
    <property type="protein sequence ID" value="RWS31602.1"/>
    <property type="molecule type" value="Genomic_DNA"/>
</dbReference>
<dbReference type="Gene3D" id="3.40.50.300">
    <property type="entry name" value="P-loop containing nucleotide triphosphate hydrolases"/>
    <property type="match status" value="1"/>
</dbReference>
<name>A0A443SVP7_9ACAR</name>
<evidence type="ECO:0000313" key="5">
    <source>
        <dbReference type="Proteomes" id="UP000288716"/>
    </source>
</evidence>
<dbReference type="InterPro" id="IPR042227">
    <property type="entry name" value="KBRS"/>
</dbReference>
<evidence type="ECO:0000256" key="3">
    <source>
        <dbReference type="ARBA" id="ARBA00023134"/>
    </source>
</evidence>
<comment type="caution">
    <text evidence="4">The sequence shown here is derived from an EMBL/GenBank/DDBJ whole genome shotgun (WGS) entry which is preliminary data.</text>
</comment>
<reference evidence="4 5" key="1">
    <citation type="journal article" date="2018" name="Gigascience">
        <title>Genomes of trombidid mites reveal novel predicted allergens and laterally-transferred genes associated with secondary metabolism.</title>
        <authorList>
            <person name="Dong X."/>
            <person name="Chaisiri K."/>
            <person name="Xia D."/>
            <person name="Armstrong S.D."/>
            <person name="Fang Y."/>
            <person name="Donnelly M.J."/>
            <person name="Kadowaki T."/>
            <person name="McGarry J.W."/>
            <person name="Darby A.C."/>
            <person name="Makepeace B.L."/>
        </authorList>
    </citation>
    <scope>NUCLEOTIDE SEQUENCE [LARGE SCALE GENOMIC DNA]</scope>
    <source>
        <strain evidence="4">UoL-UT</strain>
    </source>
</reference>
<dbReference type="Proteomes" id="UP000288716">
    <property type="component" value="Unassembled WGS sequence"/>
</dbReference>
<dbReference type="GO" id="GO:0005525">
    <property type="term" value="F:GTP binding"/>
    <property type="evidence" value="ECO:0007669"/>
    <property type="project" value="UniProtKB-KW"/>
</dbReference>
<comment type="similarity">
    <text evidence="1">Belongs to the small GTPase superfamily. Ras family. KappaB-Ras subfamily.</text>
</comment>
<keyword evidence="2" id="KW-0547">Nucleotide-binding</keyword>